<proteinExistence type="predicted"/>
<evidence type="ECO:0000313" key="9">
    <source>
        <dbReference type="EMBL" id="KAG9273968.1"/>
    </source>
</evidence>
<dbReference type="PANTHER" id="PTHR19256">
    <property type="entry name" value="T-CELL RECEPTOR GAMMA CHAIN"/>
    <property type="match status" value="1"/>
</dbReference>
<keyword evidence="2" id="KW-0812">Transmembrane</keyword>
<protein>
    <recommendedName>
        <fullName evidence="8">Ig-like domain-containing protein</fullName>
    </recommendedName>
</protein>
<dbReference type="PANTHER" id="PTHR19256:SF65">
    <property type="entry name" value="T CELL RECEPTOR GAMMA CONSTANT 1-RELATED"/>
    <property type="match status" value="1"/>
</dbReference>
<organism evidence="9 10">
    <name type="scientific">Astyanax mexicanus</name>
    <name type="common">Blind cave fish</name>
    <name type="synonym">Astyanax fasciatus mexicanus</name>
    <dbReference type="NCBI Taxonomy" id="7994"/>
    <lineage>
        <taxon>Eukaryota</taxon>
        <taxon>Metazoa</taxon>
        <taxon>Chordata</taxon>
        <taxon>Craniata</taxon>
        <taxon>Vertebrata</taxon>
        <taxon>Euteleostomi</taxon>
        <taxon>Actinopterygii</taxon>
        <taxon>Neopterygii</taxon>
        <taxon>Teleostei</taxon>
        <taxon>Ostariophysi</taxon>
        <taxon>Characiformes</taxon>
        <taxon>Characoidei</taxon>
        <taxon>Acestrorhamphidae</taxon>
        <taxon>Acestrorhamphinae</taxon>
        <taxon>Astyanax</taxon>
    </lineage>
</organism>
<evidence type="ECO:0000313" key="10">
    <source>
        <dbReference type="Proteomes" id="UP000752171"/>
    </source>
</evidence>
<evidence type="ECO:0000256" key="1">
    <source>
        <dbReference type="ARBA" id="ARBA00004370"/>
    </source>
</evidence>
<dbReference type="InterPro" id="IPR051117">
    <property type="entry name" value="TRG_var/const_region"/>
</dbReference>
<dbReference type="InterPro" id="IPR036179">
    <property type="entry name" value="Ig-like_dom_sf"/>
</dbReference>
<dbReference type="Gene3D" id="2.60.40.10">
    <property type="entry name" value="Immunoglobulins"/>
    <property type="match status" value="1"/>
</dbReference>
<feature type="domain" description="Ig-like" evidence="8">
    <location>
        <begin position="34"/>
        <end position="130"/>
    </location>
</feature>
<name>A0A8T2LP85_ASTMX</name>
<comment type="caution">
    <text evidence="9">The sequence shown here is derived from an EMBL/GenBank/DDBJ whole genome shotgun (WGS) entry which is preliminary data.</text>
</comment>
<evidence type="ECO:0000256" key="7">
    <source>
        <dbReference type="SAM" id="SignalP"/>
    </source>
</evidence>
<evidence type="ECO:0000256" key="4">
    <source>
        <dbReference type="ARBA" id="ARBA00023136"/>
    </source>
</evidence>
<keyword evidence="3" id="KW-1133">Transmembrane helix</keyword>
<dbReference type="InterPro" id="IPR013106">
    <property type="entry name" value="Ig_V-set"/>
</dbReference>
<dbReference type="Pfam" id="PF07686">
    <property type="entry name" value="V-set"/>
    <property type="match status" value="1"/>
</dbReference>
<evidence type="ECO:0000256" key="3">
    <source>
        <dbReference type="ARBA" id="ARBA00022989"/>
    </source>
</evidence>
<keyword evidence="5" id="KW-0675">Receptor</keyword>
<dbReference type="SMART" id="SM00409">
    <property type="entry name" value="IG"/>
    <property type="match status" value="1"/>
</dbReference>
<gene>
    <name evidence="9" type="ORF">AMEX_G10759</name>
</gene>
<dbReference type="EMBL" id="JAICCE010000008">
    <property type="protein sequence ID" value="KAG9273968.1"/>
    <property type="molecule type" value="Genomic_DNA"/>
</dbReference>
<dbReference type="SMART" id="SM00406">
    <property type="entry name" value="IGv"/>
    <property type="match status" value="1"/>
</dbReference>
<accession>A0A8T2LP85</accession>
<dbReference type="InterPro" id="IPR003599">
    <property type="entry name" value="Ig_sub"/>
</dbReference>
<dbReference type="Proteomes" id="UP000752171">
    <property type="component" value="Unassembled WGS sequence"/>
</dbReference>
<evidence type="ECO:0000259" key="8">
    <source>
        <dbReference type="PROSITE" id="PS50835"/>
    </source>
</evidence>
<dbReference type="GO" id="GO:0016020">
    <property type="term" value="C:membrane"/>
    <property type="evidence" value="ECO:0007669"/>
    <property type="project" value="UniProtKB-SubCell"/>
</dbReference>
<feature type="signal peptide" evidence="7">
    <location>
        <begin position="1"/>
        <end position="20"/>
    </location>
</feature>
<dbReference type="InterPro" id="IPR013783">
    <property type="entry name" value="Ig-like_fold"/>
</dbReference>
<keyword evidence="4" id="KW-0472">Membrane</keyword>
<feature type="chain" id="PRO_5035738411" description="Ig-like domain-containing protein" evidence="7">
    <location>
        <begin position="21"/>
        <end position="146"/>
    </location>
</feature>
<evidence type="ECO:0000256" key="2">
    <source>
        <dbReference type="ARBA" id="ARBA00022692"/>
    </source>
</evidence>
<keyword evidence="6" id="KW-0393">Immunoglobulin domain</keyword>
<dbReference type="SUPFAM" id="SSF48726">
    <property type="entry name" value="Immunoglobulin"/>
    <property type="match status" value="1"/>
</dbReference>
<dbReference type="AlphaFoldDB" id="A0A8T2LP85"/>
<evidence type="ECO:0000256" key="5">
    <source>
        <dbReference type="ARBA" id="ARBA00023170"/>
    </source>
</evidence>
<comment type="subcellular location">
    <subcellularLocation>
        <location evidence="1">Membrane</location>
    </subcellularLocation>
</comment>
<evidence type="ECO:0000256" key="6">
    <source>
        <dbReference type="ARBA" id="ARBA00023319"/>
    </source>
</evidence>
<dbReference type="InterPro" id="IPR007110">
    <property type="entry name" value="Ig-like_dom"/>
</dbReference>
<dbReference type="PROSITE" id="PS50835">
    <property type="entry name" value="IG_LIKE"/>
    <property type="match status" value="1"/>
</dbReference>
<keyword evidence="7" id="KW-0732">Signal</keyword>
<reference evidence="9 10" key="1">
    <citation type="submission" date="2021-07" db="EMBL/GenBank/DDBJ databases">
        <authorList>
            <person name="Imarazene B."/>
            <person name="Zahm M."/>
            <person name="Klopp C."/>
            <person name="Cabau C."/>
            <person name="Beille S."/>
            <person name="Jouanno E."/>
            <person name="Castinel A."/>
            <person name="Lluch J."/>
            <person name="Gil L."/>
            <person name="Kuchtly C."/>
            <person name="Lopez Roques C."/>
            <person name="Donnadieu C."/>
            <person name="Parrinello H."/>
            <person name="Journot L."/>
            <person name="Du K."/>
            <person name="Schartl M."/>
            <person name="Retaux S."/>
            <person name="Guiguen Y."/>
        </authorList>
    </citation>
    <scope>NUCLEOTIDE SEQUENCE [LARGE SCALE GENOMIC DNA]</scope>
    <source>
        <strain evidence="9">Pach_M1</strain>
        <tissue evidence="9">Testis</tissue>
    </source>
</reference>
<sequence length="146" mass="16685">MFIDTFIIFIFSLIQVAVLGVTVEQDQLSWVKTEGKSVYIDCRVIDLTTDYIHWYQQKDGEAMTRILYIKHDGTGLTNPQAKDFTVSVNSIANSYNLKIDTLQKSHSAVYYCASWERGSHSDANHSHPVQKLLQHATLSTEQMKKQ</sequence>